<sequence>MLHREAATTTNRNEHWAVIHRSLTPEVPRAAALPRKHVYTTRTRTREGTRIERRDLPTARRGKKRTGRNPSGETCVRIFSAGSAEEGKIASTTTRTSTSTVRNTPPGVSLRLMDASWERVAHMGTS</sequence>
<feature type="compositionally biased region" description="Basic and acidic residues" evidence="1">
    <location>
        <begin position="44"/>
        <end position="58"/>
    </location>
</feature>
<dbReference type="EMBL" id="CDMZ01004081">
    <property type="protein sequence ID" value="CEM48583.1"/>
    <property type="molecule type" value="Genomic_DNA"/>
</dbReference>
<accession>A0A0G4HW10</accession>
<feature type="compositionally biased region" description="Low complexity" evidence="1">
    <location>
        <begin position="91"/>
        <end position="100"/>
    </location>
</feature>
<gene>
    <name evidence="2" type="ORF">Cvel_32361</name>
</gene>
<name>A0A0G4HW10_9ALVE</name>
<evidence type="ECO:0000256" key="1">
    <source>
        <dbReference type="SAM" id="MobiDB-lite"/>
    </source>
</evidence>
<protein>
    <submittedName>
        <fullName evidence="2">Uncharacterized protein</fullName>
    </submittedName>
</protein>
<reference evidence="2" key="1">
    <citation type="submission" date="2014-11" db="EMBL/GenBank/DDBJ databases">
        <authorList>
            <person name="Otto D Thomas"/>
            <person name="Naeem Raeece"/>
        </authorList>
    </citation>
    <scope>NUCLEOTIDE SEQUENCE</scope>
</reference>
<feature type="region of interest" description="Disordered" evidence="1">
    <location>
        <begin position="86"/>
        <end position="107"/>
    </location>
</feature>
<organism evidence="2">
    <name type="scientific">Chromera velia CCMP2878</name>
    <dbReference type="NCBI Taxonomy" id="1169474"/>
    <lineage>
        <taxon>Eukaryota</taxon>
        <taxon>Sar</taxon>
        <taxon>Alveolata</taxon>
        <taxon>Colpodellida</taxon>
        <taxon>Chromeraceae</taxon>
        <taxon>Chromera</taxon>
    </lineage>
</organism>
<evidence type="ECO:0000313" key="2">
    <source>
        <dbReference type="EMBL" id="CEM48583.1"/>
    </source>
</evidence>
<proteinExistence type="predicted"/>
<feature type="region of interest" description="Disordered" evidence="1">
    <location>
        <begin position="41"/>
        <end position="74"/>
    </location>
</feature>
<dbReference type="AlphaFoldDB" id="A0A0G4HW10"/>
<dbReference type="VEuPathDB" id="CryptoDB:Cvel_32361"/>